<evidence type="ECO:0000313" key="2">
    <source>
        <dbReference type="EMBL" id="EAS33408.1"/>
    </source>
</evidence>
<dbReference type="OMA" id="QGDIPTW"/>
<feature type="region of interest" description="Disordered" evidence="1">
    <location>
        <begin position="1"/>
        <end position="92"/>
    </location>
</feature>
<sequence length="92" mass="9928">MFAGRQSPSPSRQTGRQQSDLPGWTGQAESHNGHASLFNPSAHTANAKPTKEEMEDQSRRKDSASSETDGGVEHLESNPVHPLAEIAKGKIH</sequence>
<keyword evidence="3" id="KW-1185">Reference proteome</keyword>
<reference evidence="3" key="1">
    <citation type="journal article" date="2009" name="Genome Res.">
        <title>Comparative genomic analyses of the human fungal pathogens Coccidioides and their relatives.</title>
        <authorList>
            <person name="Sharpton T.J."/>
            <person name="Stajich J.E."/>
            <person name="Rounsley S.D."/>
            <person name="Gardner M.J."/>
            <person name="Wortman J.R."/>
            <person name="Jordar V.S."/>
            <person name="Maiti R."/>
            <person name="Kodira C.D."/>
            <person name="Neafsey D.E."/>
            <person name="Zeng Q."/>
            <person name="Hung C.-Y."/>
            <person name="McMahan C."/>
            <person name="Muszewska A."/>
            <person name="Grynberg M."/>
            <person name="Mandel M.A."/>
            <person name="Kellner E.M."/>
            <person name="Barker B.M."/>
            <person name="Galgiani J.N."/>
            <person name="Orbach M.J."/>
            <person name="Kirkland T.N."/>
            <person name="Cole G.T."/>
            <person name="Henn M.R."/>
            <person name="Birren B.W."/>
            <person name="Taylor J.W."/>
        </authorList>
    </citation>
    <scope>NUCLEOTIDE SEQUENCE [LARGE SCALE GENOMIC DNA]</scope>
    <source>
        <strain evidence="3">RS</strain>
    </source>
</reference>
<accession>A0A0E1S3A5</accession>
<dbReference type="GeneID" id="24164987"/>
<dbReference type="Proteomes" id="UP000001261">
    <property type="component" value="Unassembled WGS sequence"/>
</dbReference>
<dbReference type="KEGG" id="cim:CIMG_13360"/>
<proteinExistence type="predicted"/>
<name>A0A0E1S3A5_COCIM</name>
<feature type="compositionally biased region" description="Basic and acidic residues" evidence="1">
    <location>
        <begin position="49"/>
        <end position="64"/>
    </location>
</feature>
<organism evidence="2 3">
    <name type="scientific">Coccidioides immitis (strain RS)</name>
    <name type="common">Valley fever fungus</name>
    <dbReference type="NCBI Taxonomy" id="246410"/>
    <lineage>
        <taxon>Eukaryota</taxon>
        <taxon>Fungi</taxon>
        <taxon>Dikarya</taxon>
        <taxon>Ascomycota</taxon>
        <taxon>Pezizomycotina</taxon>
        <taxon>Eurotiomycetes</taxon>
        <taxon>Eurotiomycetidae</taxon>
        <taxon>Onygenales</taxon>
        <taxon>Onygenaceae</taxon>
        <taxon>Coccidioides</taxon>
    </lineage>
</organism>
<dbReference type="RefSeq" id="XP_001244991.1">
    <property type="nucleotide sequence ID" value="XM_001244990.2"/>
</dbReference>
<evidence type="ECO:0000313" key="3">
    <source>
        <dbReference type="Proteomes" id="UP000001261"/>
    </source>
</evidence>
<dbReference type="EMBL" id="GG704914">
    <property type="protein sequence ID" value="EAS33408.1"/>
    <property type="molecule type" value="Genomic_DNA"/>
</dbReference>
<evidence type="ECO:0000256" key="1">
    <source>
        <dbReference type="SAM" id="MobiDB-lite"/>
    </source>
</evidence>
<gene>
    <name evidence="2" type="ORF">CIMG_13360</name>
</gene>
<dbReference type="AlphaFoldDB" id="A0A0E1S3A5"/>
<dbReference type="STRING" id="246410.A0A0E1S3A5"/>
<dbReference type="OrthoDB" id="5375886at2759"/>
<dbReference type="VEuPathDB" id="FungiDB:CIMG_13360"/>
<dbReference type="InParanoid" id="A0A0E1S3A5"/>
<reference evidence="3" key="2">
    <citation type="journal article" date="2010" name="Genome Res.">
        <title>Population genomic sequencing of Coccidioides fungi reveals recent hybridization and transposon control.</title>
        <authorList>
            <person name="Neafsey D.E."/>
            <person name="Barker B.M."/>
            <person name="Sharpton T.J."/>
            <person name="Stajich J.E."/>
            <person name="Park D.J."/>
            <person name="Whiston E."/>
            <person name="Hung C.-Y."/>
            <person name="McMahan C."/>
            <person name="White J."/>
            <person name="Sykes S."/>
            <person name="Heiman D."/>
            <person name="Young S."/>
            <person name="Zeng Q."/>
            <person name="Abouelleil A."/>
            <person name="Aftuck L."/>
            <person name="Bessette D."/>
            <person name="Brown A."/>
            <person name="FitzGerald M."/>
            <person name="Lui A."/>
            <person name="Macdonald J.P."/>
            <person name="Priest M."/>
            <person name="Orbach M.J."/>
            <person name="Galgiani J.N."/>
            <person name="Kirkland T.N."/>
            <person name="Cole G.T."/>
            <person name="Birren B.W."/>
            <person name="Henn M.R."/>
            <person name="Taylor J.W."/>
            <person name="Rounsley S.D."/>
        </authorList>
    </citation>
    <scope>GENOME REANNOTATION</scope>
    <source>
        <strain evidence="3">RS</strain>
    </source>
</reference>
<feature type="compositionally biased region" description="Polar residues" evidence="1">
    <location>
        <begin position="1"/>
        <end position="20"/>
    </location>
</feature>
<protein>
    <submittedName>
        <fullName evidence="2">Uncharacterized protein</fullName>
    </submittedName>
</protein>